<dbReference type="Pfam" id="PF08266">
    <property type="entry name" value="Cadherin_2"/>
    <property type="match status" value="1"/>
</dbReference>
<dbReference type="GO" id="GO:0005509">
    <property type="term" value="F:calcium ion binding"/>
    <property type="evidence" value="ECO:0007669"/>
    <property type="project" value="InterPro"/>
</dbReference>
<reference evidence="5" key="1">
    <citation type="submission" date="2025-08" db="UniProtKB">
        <authorList>
            <consortium name="Ensembl"/>
        </authorList>
    </citation>
    <scope>IDENTIFICATION</scope>
</reference>
<dbReference type="PANTHER" id="PTHR24028">
    <property type="entry name" value="CADHERIN-87A"/>
    <property type="match status" value="1"/>
</dbReference>
<name>A0A3B4AAF5_9GOBI</name>
<dbReference type="AlphaFoldDB" id="A0A3B4AAF5"/>
<evidence type="ECO:0000256" key="1">
    <source>
        <dbReference type="ARBA" id="ARBA00004370"/>
    </source>
</evidence>
<dbReference type="Gene3D" id="2.60.40.60">
    <property type="entry name" value="Cadherins"/>
    <property type="match status" value="1"/>
</dbReference>
<dbReference type="FunFam" id="2.60.40.60:FF:000006">
    <property type="entry name" value="Protocadherin alpha 2"/>
    <property type="match status" value="1"/>
</dbReference>
<dbReference type="SUPFAM" id="SSF49313">
    <property type="entry name" value="Cadherin-like"/>
    <property type="match status" value="1"/>
</dbReference>
<protein>
    <recommendedName>
        <fullName evidence="4">Cadherin N-terminal domain-containing protein</fullName>
    </recommendedName>
</protein>
<sequence>METTLGGTMRHHALLLLCVLCLSSVFGQVSYSVPEEMPKGSVVGNIAQDLGLDLKRLKSGKARVYTGNNVEYIGLNKDRGVLFIQERIDREALCGETTPCALDFHFTNAEKRFEISES</sequence>
<keyword evidence="2" id="KW-0472">Membrane</keyword>
<organism evidence="5 6">
    <name type="scientific">Periophthalmus magnuspinnatus</name>
    <dbReference type="NCBI Taxonomy" id="409849"/>
    <lineage>
        <taxon>Eukaryota</taxon>
        <taxon>Metazoa</taxon>
        <taxon>Chordata</taxon>
        <taxon>Craniata</taxon>
        <taxon>Vertebrata</taxon>
        <taxon>Euteleostomi</taxon>
        <taxon>Actinopterygii</taxon>
        <taxon>Neopterygii</taxon>
        <taxon>Teleostei</taxon>
        <taxon>Neoteleostei</taxon>
        <taxon>Acanthomorphata</taxon>
        <taxon>Gobiaria</taxon>
        <taxon>Gobiiformes</taxon>
        <taxon>Gobioidei</taxon>
        <taxon>Gobiidae</taxon>
        <taxon>Oxudercinae</taxon>
        <taxon>Periophthalmus</taxon>
    </lineage>
</organism>
<dbReference type="InterPro" id="IPR050174">
    <property type="entry name" value="Protocadherin/Cadherin-CA"/>
</dbReference>
<evidence type="ECO:0000313" key="5">
    <source>
        <dbReference type="Ensembl" id="ENSPMGP00000013705.1"/>
    </source>
</evidence>
<evidence type="ECO:0000256" key="3">
    <source>
        <dbReference type="ARBA" id="ARBA00023180"/>
    </source>
</evidence>
<dbReference type="Proteomes" id="UP000261520">
    <property type="component" value="Unplaced"/>
</dbReference>
<reference evidence="5" key="2">
    <citation type="submission" date="2025-09" db="UniProtKB">
        <authorList>
            <consortium name="Ensembl"/>
        </authorList>
    </citation>
    <scope>IDENTIFICATION</scope>
</reference>
<dbReference type="PANTHER" id="PTHR24028:SF296">
    <property type="entry name" value="PROTOCADHERIN 1 GAMMA 11 PRECURSOR-RELATED"/>
    <property type="match status" value="1"/>
</dbReference>
<evidence type="ECO:0000256" key="2">
    <source>
        <dbReference type="ARBA" id="ARBA00023136"/>
    </source>
</evidence>
<dbReference type="GO" id="GO:0007155">
    <property type="term" value="P:cell adhesion"/>
    <property type="evidence" value="ECO:0007669"/>
    <property type="project" value="TreeGrafter"/>
</dbReference>
<comment type="subcellular location">
    <subcellularLocation>
        <location evidence="1">Membrane</location>
    </subcellularLocation>
</comment>
<proteinExistence type="predicted"/>
<evidence type="ECO:0000313" key="6">
    <source>
        <dbReference type="Proteomes" id="UP000261520"/>
    </source>
</evidence>
<keyword evidence="3" id="KW-0325">Glycoprotein</keyword>
<dbReference type="STRING" id="409849.ENSPMGP00000013705"/>
<dbReference type="GO" id="GO:0005886">
    <property type="term" value="C:plasma membrane"/>
    <property type="evidence" value="ECO:0007669"/>
    <property type="project" value="TreeGrafter"/>
</dbReference>
<accession>A0A3B4AAF5</accession>
<evidence type="ECO:0000259" key="4">
    <source>
        <dbReference type="Pfam" id="PF08266"/>
    </source>
</evidence>
<feature type="domain" description="Cadherin N-terminal" evidence="4">
    <location>
        <begin position="28"/>
        <end position="105"/>
    </location>
</feature>
<keyword evidence="6" id="KW-1185">Reference proteome</keyword>
<dbReference type="Ensembl" id="ENSPMGT00000014630.1">
    <property type="protein sequence ID" value="ENSPMGP00000013705.1"/>
    <property type="gene ID" value="ENSPMGG00000011270.1"/>
</dbReference>
<dbReference type="InterPro" id="IPR013164">
    <property type="entry name" value="Cadherin_N"/>
</dbReference>
<dbReference type="CDD" id="cd11304">
    <property type="entry name" value="Cadherin_repeat"/>
    <property type="match status" value="1"/>
</dbReference>
<dbReference type="InterPro" id="IPR015919">
    <property type="entry name" value="Cadherin-like_sf"/>
</dbReference>